<comment type="similarity">
    <text evidence="2">Belongs to the HAD-like hydrolase superfamily. CbbY/CbbZ/Gph/YieH family.</text>
</comment>
<dbReference type="SFLD" id="SFLDG01129">
    <property type="entry name" value="C1.5:_HAD__Beta-PGM__Phosphata"/>
    <property type="match status" value="1"/>
</dbReference>
<comment type="cofactor">
    <cofactor evidence="1">
        <name>Mg(2+)</name>
        <dbReference type="ChEBI" id="CHEBI:18420"/>
    </cofactor>
</comment>
<dbReference type="InterPro" id="IPR023198">
    <property type="entry name" value="PGP-like_dom2"/>
</dbReference>
<dbReference type="Pfam" id="PF00702">
    <property type="entry name" value="Hydrolase"/>
    <property type="match status" value="1"/>
</dbReference>
<evidence type="ECO:0000256" key="2">
    <source>
        <dbReference type="ARBA" id="ARBA00006171"/>
    </source>
</evidence>
<evidence type="ECO:0000313" key="5">
    <source>
        <dbReference type="EMBL" id="SFZ78170.1"/>
    </source>
</evidence>
<dbReference type="InterPro" id="IPR006439">
    <property type="entry name" value="HAD-SF_hydro_IA"/>
</dbReference>
<evidence type="ECO:0000313" key="6">
    <source>
        <dbReference type="Proteomes" id="UP000186513"/>
    </source>
</evidence>
<dbReference type="InterPro" id="IPR023214">
    <property type="entry name" value="HAD_sf"/>
</dbReference>
<protein>
    <submittedName>
        <fullName evidence="5">Haloacid dehalogenase superfamily, subfamily IA, variant 3 with third motif having DD or ED</fullName>
    </submittedName>
</protein>
<dbReference type="EMBL" id="FPKR01000011">
    <property type="protein sequence ID" value="SFZ78170.1"/>
    <property type="molecule type" value="Genomic_DNA"/>
</dbReference>
<evidence type="ECO:0000256" key="4">
    <source>
        <dbReference type="ARBA" id="ARBA00022842"/>
    </source>
</evidence>
<accession>A0A1K2HPI6</accession>
<dbReference type="CDD" id="cd07526">
    <property type="entry name" value="HAD_BPGM_like"/>
    <property type="match status" value="1"/>
</dbReference>
<dbReference type="RefSeq" id="WP_072429326.1">
    <property type="nucleotide sequence ID" value="NZ_FPKR01000011.1"/>
</dbReference>
<organism evidence="5 6">
    <name type="scientific">Chitinimonas taiwanensis DSM 18899</name>
    <dbReference type="NCBI Taxonomy" id="1121279"/>
    <lineage>
        <taxon>Bacteria</taxon>
        <taxon>Pseudomonadati</taxon>
        <taxon>Pseudomonadota</taxon>
        <taxon>Betaproteobacteria</taxon>
        <taxon>Neisseriales</taxon>
        <taxon>Chitinibacteraceae</taxon>
        <taxon>Chitinimonas</taxon>
    </lineage>
</organism>
<dbReference type="GO" id="GO:0046872">
    <property type="term" value="F:metal ion binding"/>
    <property type="evidence" value="ECO:0007669"/>
    <property type="project" value="UniProtKB-KW"/>
</dbReference>
<dbReference type="PANTHER" id="PTHR46193">
    <property type="entry name" value="6-PHOSPHOGLUCONATE PHOSPHATASE"/>
    <property type="match status" value="1"/>
</dbReference>
<dbReference type="NCBIfam" id="TIGR01509">
    <property type="entry name" value="HAD-SF-IA-v3"/>
    <property type="match status" value="1"/>
</dbReference>
<dbReference type="InterPro" id="IPR036412">
    <property type="entry name" value="HAD-like_sf"/>
</dbReference>
<keyword evidence="6" id="KW-1185">Reference proteome</keyword>
<keyword evidence="4" id="KW-0460">Magnesium</keyword>
<keyword evidence="3" id="KW-0479">Metal-binding</keyword>
<proteinExistence type="inferred from homology"/>
<name>A0A1K2HPI6_9NEIS</name>
<sequence length="210" mass="22839">MSRLLVIFDLDGTLVDSETLCNQAFLDLLPLLNEPIESLVDQFRGKQLSRILHEIEQKLSSPLPACFEQSYRQRVAELFATELRAIEGVPEMLQALTFPCCIASSGPPEKIRQSLAVTGLAPFFGEQVFSSYLIGSWKPEPGLFLHAASAMGFAPTNCIVVEDSPVGLQAAAAAGMRALHYAPHSKTHSARSFSHMSALPTILQAMDLAP</sequence>
<dbReference type="GO" id="GO:0003824">
    <property type="term" value="F:catalytic activity"/>
    <property type="evidence" value="ECO:0007669"/>
    <property type="project" value="UniProtKB-ARBA"/>
</dbReference>
<dbReference type="SUPFAM" id="SSF56784">
    <property type="entry name" value="HAD-like"/>
    <property type="match status" value="1"/>
</dbReference>
<dbReference type="InterPro" id="IPR051600">
    <property type="entry name" value="Beta-PGM-like"/>
</dbReference>
<dbReference type="PANTHER" id="PTHR46193:SF10">
    <property type="entry name" value="6-PHOSPHOGLUCONATE PHOSPHATASE"/>
    <property type="match status" value="1"/>
</dbReference>
<evidence type="ECO:0000256" key="3">
    <source>
        <dbReference type="ARBA" id="ARBA00022723"/>
    </source>
</evidence>
<dbReference type="SFLD" id="SFLDS00003">
    <property type="entry name" value="Haloacid_Dehalogenase"/>
    <property type="match status" value="1"/>
</dbReference>
<dbReference type="AlphaFoldDB" id="A0A1K2HPI6"/>
<dbReference type="Gene3D" id="1.10.150.240">
    <property type="entry name" value="Putative phosphatase, domain 2"/>
    <property type="match status" value="1"/>
</dbReference>
<reference evidence="5 6" key="1">
    <citation type="submission" date="2016-11" db="EMBL/GenBank/DDBJ databases">
        <authorList>
            <person name="Jaros S."/>
            <person name="Januszkiewicz K."/>
            <person name="Wedrychowicz H."/>
        </authorList>
    </citation>
    <scope>NUCLEOTIDE SEQUENCE [LARGE SCALE GENOMIC DNA]</scope>
    <source>
        <strain evidence="5 6">DSM 18899</strain>
    </source>
</reference>
<dbReference type="Proteomes" id="UP000186513">
    <property type="component" value="Unassembled WGS sequence"/>
</dbReference>
<dbReference type="OrthoDB" id="9800058at2"/>
<dbReference type="Gene3D" id="3.40.50.1000">
    <property type="entry name" value="HAD superfamily/HAD-like"/>
    <property type="match status" value="1"/>
</dbReference>
<evidence type="ECO:0000256" key="1">
    <source>
        <dbReference type="ARBA" id="ARBA00001946"/>
    </source>
</evidence>
<gene>
    <name evidence="5" type="ORF">SAMN02745887_02831</name>
</gene>
<dbReference type="STRING" id="1121279.SAMN02745887_02831"/>